<gene>
    <name evidence="4" type="ORF">CURHAP_LOCUS39731</name>
</gene>
<dbReference type="InterPro" id="IPR036046">
    <property type="entry name" value="Acylphosphatase-like_dom_sf"/>
</dbReference>
<dbReference type="InterPro" id="IPR017968">
    <property type="entry name" value="Acylphosphatase_CS"/>
</dbReference>
<dbReference type="SUPFAM" id="SSF54975">
    <property type="entry name" value="Acylphosphatase/BLUF domain-like"/>
    <property type="match status" value="1"/>
</dbReference>
<evidence type="ECO:0000313" key="5">
    <source>
        <dbReference type="Proteomes" id="UP000507222"/>
    </source>
</evidence>
<dbReference type="InterPro" id="IPR020456">
    <property type="entry name" value="Acylphosphatase"/>
</dbReference>
<feature type="active site" evidence="1">
    <location>
        <position position="173"/>
    </location>
</feature>
<dbReference type="PANTHER" id="PTHR47268:SF4">
    <property type="entry name" value="ACYLPHOSPHATASE"/>
    <property type="match status" value="1"/>
</dbReference>
<dbReference type="InterPro" id="IPR001792">
    <property type="entry name" value="Acylphosphatase-like_dom"/>
</dbReference>
<dbReference type="Proteomes" id="UP000507222">
    <property type="component" value="Unassembled WGS sequence"/>
</dbReference>
<feature type="active site" evidence="1">
    <location>
        <position position="155"/>
    </location>
</feature>
<dbReference type="PROSITE" id="PS00151">
    <property type="entry name" value="ACYLPHOSPHATASE_2"/>
    <property type="match status" value="1"/>
</dbReference>
<name>A0A6J5V5J2_PRUAR</name>
<dbReference type="EMBL" id="CAEKDK010000006">
    <property type="protein sequence ID" value="CAB4284239.1"/>
    <property type="molecule type" value="Genomic_DNA"/>
</dbReference>
<reference evidence="4 5" key="1">
    <citation type="submission" date="2020-05" db="EMBL/GenBank/DDBJ databases">
        <authorList>
            <person name="Campoy J."/>
            <person name="Schneeberger K."/>
            <person name="Spophaly S."/>
        </authorList>
    </citation>
    <scope>NUCLEOTIDE SEQUENCE [LARGE SCALE GENOMIC DNA]</scope>
    <source>
        <strain evidence="4">PruArmRojPasFocal</strain>
    </source>
</reference>
<proteinExistence type="inferred from homology"/>
<dbReference type="PANTHER" id="PTHR47268">
    <property type="entry name" value="ACYLPHOSPHATASE"/>
    <property type="match status" value="1"/>
</dbReference>
<comment type="similarity">
    <text evidence="2">Belongs to the acylphosphatase family.</text>
</comment>
<dbReference type="PROSITE" id="PS51160">
    <property type="entry name" value="ACYLPHOSPHATASE_3"/>
    <property type="match status" value="1"/>
</dbReference>
<comment type="catalytic activity">
    <reaction evidence="1">
        <text>an acyl phosphate + H2O = a carboxylate + phosphate + H(+)</text>
        <dbReference type="Rhea" id="RHEA:14965"/>
        <dbReference type="ChEBI" id="CHEBI:15377"/>
        <dbReference type="ChEBI" id="CHEBI:15378"/>
        <dbReference type="ChEBI" id="CHEBI:29067"/>
        <dbReference type="ChEBI" id="CHEBI:43474"/>
        <dbReference type="ChEBI" id="CHEBI:59918"/>
        <dbReference type="EC" id="3.6.1.7"/>
    </reaction>
</comment>
<organism evidence="4 5">
    <name type="scientific">Prunus armeniaca</name>
    <name type="common">Apricot</name>
    <name type="synonym">Armeniaca vulgaris</name>
    <dbReference type="NCBI Taxonomy" id="36596"/>
    <lineage>
        <taxon>Eukaryota</taxon>
        <taxon>Viridiplantae</taxon>
        <taxon>Streptophyta</taxon>
        <taxon>Embryophyta</taxon>
        <taxon>Tracheophyta</taxon>
        <taxon>Spermatophyta</taxon>
        <taxon>Magnoliopsida</taxon>
        <taxon>eudicotyledons</taxon>
        <taxon>Gunneridae</taxon>
        <taxon>Pentapetalae</taxon>
        <taxon>rosids</taxon>
        <taxon>fabids</taxon>
        <taxon>Rosales</taxon>
        <taxon>Rosaceae</taxon>
        <taxon>Amygdaloideae</taxon>
        <taxon>Amygdaleae</taxon>
        <taxon>Prunus</taxon>
    </lineage>
</organism>
<protein>
    <recommendedName>
        <fullName evidence="1">acylphosphatase</fullName>
        <ecNumber evidence="1">3.6.1.7</ecNumber>
    </recommendedName>
</protein>
<evidence type="ECO:0000313" key="4">
    <source>
        <dbReference type="EMBL" id="CAB4284239.1"/>
    </source>
</evidence>
<sequence>MASAAISVRPLISAQHKANAATRFLTSRSNTHPPSSPYKWTQNDTASNAASSALRLVPHLHNLRHHLLHPPLSICRLLLLPHPPLSPLLRPRPPLLRHYLPLMTTPPAASDSTRSSSASSKTVRTFPVSTSPLAFYDQSRVRLVVKGRVQGVFYRNWTIENATQLGLKGWVRNRRDGSVETLLSGNPDAVQEMEQRCRRGPPSAVVTGLEVFPSTEDPGDGFERKQTKLDGCGDNHCIFKPNHYRHSCKVDRVQIMAT</sequence>
<keyword evidence="1" id="KW-0378">Hydrolase</keyword>
<dbReference type="Gene3D" id="3.30.70.100">
    <property type="match status" value="1"/>
</dbReference>
<dbReference type="EC" id="3.6.1.7" evidence="1"/>
<feature type="domain" description="Acylphosphatase-like" evidence="3">
    <location>
        <begin position="140"/>
        <end position="226"/>
    </location>
</feature>
<evidence type="ECO:0000259" key="3">
    <source>
        <dbReference type="PROSITE" id="PS51160"/>
    </source>
</evidence>
<evidence type="ECO:0000256" key="2">
    <source>
        <dbReference type="RuleBase" id="RU004168"/>
    </source>
</evidence>
<accession>A0A6J5V5J2</accession>
<evidence type="ECO:0000256" key="1">
    <source>
        <dbReference type="PROSITE-ProRule" id="PRU00520"/>
    </source>
</evidence>
<dbReference type="AlphaFoldDB" id="A0A6J5V5J2"/>
<dbReference type="PRINTS" id="PR00112">
    <property type="entry name" value="ACYLPHPHTASE"/>
</dbReference>
<dbReference type="Pfam" id="PF00708">
    <property type="entry name" value="Acylphosphatase"/>
    <property type="match status" value="1"/>
</dbReference>
<dbReference type="GO" id="GO:0003998">
    <property type="term" value="F:acylphosphatase activity"/>
    <property type="evidence" value="ECO:0007669"/>
    <property type="project" value="UniProtKB-EC"/>
</dbReference>